<dbReference type="EMBL" id="GBXM01078831">
    <property type="protein sequence ID" value="JAH29746.1"/>
    <property type="molecule type" value="Transcribed_RNA"/>
</dbReference>
<proteinExistence type="predicted"/>
<reference evidence="2" key="2">
    <citation type="journal article" date="2015" name="Fish Shellfish Immunol.">
        <title>Early steps in the European eel (Anguilla anguilla)-Vibrio vulnificus interaction in the gills: Role of the RtxA13 toxin.</title>
        <authorList>
            <person name="Callol A."/>
            <person name="Pajuelo D."/>
            <person name="Ebbesson L."/>
            <person name="Teles M."/>
            <person name="MacKenzie S."/>
            <person name="Amaro C."/>
        </authorList>
    </citation>
    <scope>NUCLEOTIDE SEQUENCE</scope>
</reference>
<organism evidence="2">
    <name type="scientific">Anguilla anguilla</name>
    <name type="common">European freshwater eel</name>
    <name type="synonym">Muraena anguilla</name>
    <dbReference type="NCBI Taxonomy" id="7936"/>
    <lineage>
        <taxon>Eukaryota</taxon>
        <taxon>Metazoa</taxon>
        <taxon>Chordata</taxon>
        <taxon>Craniata</taxon>
        <taxon>Vertebrata</taxon>
        <taxon>Euteleostomi</taxon>
        <taxon>Actinopterygii</taxon>
        <taxon>Neopterygii</taxon>
        <taxon>Teleostei</taxon>
        <taxon>Anguilliformes</taxon>
        <taxon>Anguillidae</taxon>
        <taxon>Anguilla</taxon>
    </lineage>
</organism>
<evidence type="ECO:0000256" key="1">
    <source>
        <dbReference type="SAM" id="MobiDB-lite"/>
    </source>
</evidence>
<accession>A0A0E9RKV0</accession>
<reference evidence="2" key="1">
    <citation type="submission" date="2014-11" db="EMBL/GenBank/DDBJ databases">
        <authorList>
            <person name="Amaro Gonzalez C."/>
        </authorList>
    </citation>
    <scope>NUCLEOTIDE SEQUENCE</scope>
</reference>
<feature type="region of interest" description="Disordered" evidence="1">
    <location>
        <begin position="1"/>
        <end position="41"/>
    </location>
</feature>
<protein>
    <submittedName>
        <fullName evidence="2">Uncharacterized protein</fullName>
    </submittedName>
</protein>
<evidence type="ECO:0000313" key="2">
    <source>
        <dbReference type="EMBL" id="JAH29746.1"/>
    </source>
</evidence>
<sequence>MYPMIKGTLEVSGEMEMRERSKADADREKEEIKSSWRNGER</sequence>
<name>A0A0E9RKV0_ANGAN</name>
<dbReference type="AlphaFoldDB" id="A0A0E9RKV0"/>
<feature type="compositionally biased region" description="Basic and acidic residues" evidence="1">
    <location>
        <begin position="15"/>
        <end position="41"/>
    </location>
</feature>